<evidence type="ECO:0000256" key="1">
    <source>
        <dbReference type="ARBA" id="ARBA00005594"/>
    </source>
</evidence>
<dbReference type="EMBL" id="MHUG01000013">
    <property type="protein sequence ID" value="OHA73362.1"/>
    <property type="molecule type" value="Genomic_DNA"/>
</dbReference>
<reference evidence="10 11" key="1">
    <citation type="journal article" date="2016" name="Nat. Commun.">
        <title>Thousands of microbial genomes shed light on interconnected biogeochemical processes in an aquifer system.</title>
        <authorList>
            <person name="Anantharaman K."/>
            <person name="Brown C.T."/>
            <person name="Hug L.A."/>
            <person name="Sharon I."/>
            <person name="Castelle C.J."/>
            <person name="Probst A.J."/>
            <person name="Thomas B.C."/>
            <person name="Singh A."/>
            <person name="Wilkins M.J."/>
            <person name="Karaoz U."/>
            <person name="Brodie E.L."/>
            <person name="Williams K.H."/>
            <person name="Hubbard S.S."/>
            <person name="Banfield J.F."/>
        </authorList>
    </citation>
    <scope>NUCLEOTIDE SEQUENCE [LARGE SCALE GENOMIC DNA]</scope>
</reference>
<keyword evidence="8" id="KW-0963">Cytoplasm</keyword>
<feature type="binding site" evidence="8">
    <location>
        <position position="133"/>
    </location>
    <ligand>
        <name>L-tryptophan</name>
        <dbReference type="ChEBI" id="CHEBI:57912"/>
    </ligand>
</feature>
<comment type="catalytic activity">
    <reaction evidence="7 8">
        <text>tRNA(Trp) + L-tryptophan + ATP = L-tryptophyl-tRNA(Trp) + AMP + diphosphate + H(+)</text>
        <dbReference type="Rhea" id="RHEA:24080"/>
        <dbReference type="Rhea" id="RHEA-COMP:9671"/>
        <dbReference type="Rhea" id="RHEA-COMP:9705"/>
        <dbReference type="ChEBI" id="CHEBI:15378"/>
        <dbReference type="ChEBI" id="CHEBI:30616"/>
        <dbReference type="ChEBI" id="CHEBI:33019"/>
        <dbReference type="ChEBI" id="CHEBI:57912"/>
        <dbReference type="ChEBI" id="CHEBI:78442"/>
        <dbReference type="ChEBI" id="CHEBI:78535"/>
        <dbReference type="ChEBI" id="CHEBI:456215"/>
        <dbReference type="EC" id="6.1.1.2"/>
    </reaction>
</comment>
<evidence type="ECO:0000256" key="3">
    <source>
        <dbReference type="ARBA" id="ARBA00022741"/>
    </source>
</evidence>
<dbReference type="Pfam" id="PF00579">
    <property type="entry name" value="tRNA-synt_1b"/>
    <property type="match status" value="1"/>
</dbReference>
<dbReference type="GO" id="GO:0005524">
    <property type="term" value="F:ATP binding"/>
    <property type="evidence" value="ECO:0007669"/>
    <property type="project" value="UniProtKB-UniRule"/>
</dbReference>
<dbReference type="PANTHER" id="PTHR43766">
    <property type="entry name" value="TRYPTOPHAN--TRNA LIGASE, MITOCHONDRIAL"/>
    <property type="match status" value="1"/>
</dbReference>
<dbReference type="InterPro" id="IPR014729">
    <property type="entry name" value="Rossmann-like_a/b/a_fold"/>
</dbReference>
<protein>
    <recommendedName>
        <fullName evidence="8">Tryptophan--tRNA ligase</fullName>
        <ecNumber evidence="8">6.1.1.2</ecNumber>
    </recommendedName>
    <alternativeName>
        <fullName evidence="8">Tryptophanyl-tRNA synthetase</fullName>
        <shortName evidence="8">TrpRS</shortName>
    </alternativeName>
</protein>
<keyword evidence="5 8" id="KW-0648">Protein biosynthesis</keyword>
<dbReference type="AlphaFoldDB" id="A0A1G2RM54"/>
<keyword evidence="2 8" id="KW-0436">Ligase</keyword>
<dbReference type="InterPro" id="IPR001412">
    <property type="entry name" value="aa-tRNA-synth_I_CS"/>
</dbReference>
<comment type="subcellular location">
    <subcellularLocation>
        <location evidence="8">Cytoplasm</location>
    </subcellularLocation>
</comment>
<dbReference type="InterPro" id="IPR002306">
    <property type="entry name" value="Trp-tRNA-ligase"/>
</dbReference>
<dbReference type="PANTHER" id="PTHR43766:SF1">
    <property type="entry name" value="TRYPTOPHAN--TRNA LIGASE, MITOCHONDRIAL"/>
    <property type="match status" value="1"/>
</dbReference>
<comment type="caution">
    <text evidence="8">Lacks conserved residue(s) required for the propagation of feature annotation.</text>
</comment>
<dbReference type="InterPro" id="IPR002305">
    <property type="entry name" value="aa-tRNA-synth_Ic"/>
</dbReference>
<feature type="binding site" evidence="8">
    <location>
        <begin position="17"/>
        <end position="18"/>
    </location>
    <ligand>
        <name>ATP</name>
        <dbReference type="ChEBI" id="CHEBI:30616"/>
    </ligand>
</feature>
<dbReference type="Gene3D" id="3.40.50.620">
    <property type="entry name" value="HUPs"/>
    <property type="match status" value="1"/>
</dbReference>
<feature type="binding site" evidence="8">
    <location>
        <begin position="9"/>
        <end position="11"/>
    </location>
    <ligand>
        <name>ATP</name>
        <dbReference type="ChEBI" id="CHEBI:30616"/>
    </ligand>
</feature>
<dbReference type="EC" id="6.1.1.2" evidence="8"/>
<accession>A0A1G2RM54</accession>
<feature type="short sequence motif" description="'KMSKS' region" evidence="8">
    <location>
        <begin position="193"/>
        <end position="197"/>
    </location>
</feature>
<dbReference type="STRING" id="1802461.A3B24_00455"/>
<comment type="subunit">
    <text evidence="8">Homodimer.</text>
</comment>
<dbReference type="PROSITE" id="PS00178">
    <property type="entry name" value="AA_TRNA_LIGASE_I"/>
    <property type="match status" value="1"/>
</dbReference>
<sequence length="328" mass="36890">MMRILSGIQPTGKMHIGNLLGAGNQYVDYQNKGDLFLMVADLHALTVLQNPKTFAEETLNKALELLAIGVDPAKCTLFVQSHVKEHSELAWILNTITPLGELERMTQYKDKSKKHRENINAGLLDYPVLMAADILLYKTDVVPVGQDQTQHLELTRTLAKKFNSLYGQTFSEPKTMLVKEGAKIMSLLEPKKKMSKSDNPDSYIAITDDAETIKRKIAKAVTDTGKDVKFDPAKKPGISNLLTIHSLFSNQKIPALEKRYKGKGYAPFKKALATLLVEKLEPFHRKYEELKRREVYVKTILSQGKERARTIAASNLEEIKEKVGLLPE</sequence>
<keyword evidence="6 8" id="KW-0030">Aminoacyl-tRNA synthetase</keyword>
<dbReference type="SUPFAM" id="SSF52374">
    <property type="entry name" value="Nucleotidylyl transferase"/>
    <property type="match status" value="1"/>
</dbReference>
<name>A0A1G2RM54_9BACT</name>
<dbReference type="InterPro" id="IPR050203">
    <property type="entry name" value="Trp-tRNA_synthetase"/>
</dbReference>
<feature type="binding site" evidence="8">
    <location>
        <begin position="145"/>
        <end position="147"/>
    </location>
    <ligand>
        <name>ATP</name>
        <dbReference type="ChEBI" id="CHEBI:30616"/>
    </ligand>
</feature>
<evidence type="ECO:0000313" key="10">
    <source>
        <dbReference type="EMBL" id="OHA73362.1"/>
    </source>
</evidence>
<organism evidence="10 11">
    <name type="scientific">Candidatus Wildermuthbacteria bacterium RIFCSPLOWO2_01_FULL_48_16</name>
    <dbReference type="NCBI Taxonomy" id="1802461"/>
    <lineage>
        <taxon>Bacteria</taxon>
        <taxon>Candidatus Wildermuthiibacteriota</taxon>
    </lineage>
</organism>
<feature type="binding site" evidence="8">
    <location>
        <begin position="193"/>
        <end position="197"/>
    </location>
    <ligand>
        <name>ATP</name>
        <dbReference type="ChEBI" id="CHEBI:30616"/>
    </ligand>
</feature>
<evidence type="ECO:0000256" key="8">
    <source>
        <dbReference type="HAMAP-Rule" id="MF_00140"/>
    </source>
</evidence>
<evidence type="ECO:0000256" key="9">
    <source>
        <dbReference type="RuleBase" id="RU363036"/>
    </source>
</evidence>
<dbReference type="PRINTS" id="PR01039">
    <property type="entry name" value="TRNASYNTHTRP"/>
</dbReference>
<dbReference type="InterPro" id="IPR024109">
    <property type="entry name" value="Trp-tRNA-ligase_bac-type"/>
</dbReference>
<gene>
    <name evidence="8" type="primary">trpS</name>
    <name evidence="10" type="ORF">A3B24_00455</name>
</gene>
<comment type="function">
    <text evidence="8">Catalyzes the attachment of tryptophan to tRNA(Trp).</text>
</comment>
<dbReference type="CDD" id="cd00806">
    <property type="entry name" value="TrpRS_core"/>
    <property type="match status" value="1"/>
</dbReference>
<dbReference type="NCBIfam" id="TIGR00233">
    <property type="entry name" value="trpS"/>
    <property type="match status" value="1"/>
</dbReference>
<comment type="caution">
    <text evidence="10">The sequence shown here is derived from an EMBL/GenBank/DDBJ whole genome shotgun (WGS) entry which is preliminary data.</text>
</comment>
<evidence type="ECO:0000256" key="6">
    <source>
        <dbReference type="ARBA" id="ARBA00023146"/>
    </source>
</evidence>
<evidence type="ECO:0000313" key="11">
    <source>
        <dbReference type="Proteomes" id="UP000176917"/>
    </source>
</evidence>
<keyword evidence="3 8" id="KW-0547">Nucleotide-binding</keyword>
<keyword evidence="4 8" id="KW-0067">ATP-binding</keyword>
<dbReference type="GO" id="GO:0006436">
    <property type="term" value="P:tryptophanyl-tRNA aminoacylation"/>
    <property type="evidence" value="ECO:0007669"/>
    <property type="project" value="UniProtKB-UniRule"/>
</dbReference>
<dbReference type="FunFam" id="1.10.240.10:FF:000002">
    <property type="entry name" value="Tryptophan--tRNA ligase"/>
    <property type="match status" value="1"/>
</dbReference>
<comment type="similarity">
    <text evidence="1 8 9">Belongs to the class-I aminoacyl-tRNA synthetase family.</text>
</comment>
<evidence type="ECO:0000256" key="2">
    <source>
        <dbReference type="ARBA" id="ARBA00022598"/>
    </source>
</evidence>
<dbReference type="GO" id="GO:0004830">
    <property type="term" value="F:tryptophan-tRNA ligase activity"/>
    <property type="evidence" value="ECO:0007669"/>
    <property type="project" value="UniProtKB-UniRule"/>
</dbReference>
<evidence type="ECO:0000256" key="7">
    <source>
        <dbReference type="ARBA" id="ARBA00049929"/>
    </source>
</evidence>
<dbReference type="Gene3D" id="1.10.240.10">
    <property type="entry name" value="Tyrosyl-Transfer RNA Synthetase"/>
    <property type="match status" value="1"/>
</dbReference>
<dbReference type="Proteomes" id="UP000176917">
    <property type="component" value="Unassembled WGS sequence"/>
</dbReference>
<dbReference type="HAMAP" id="MF_00140_B">
    <property type="entry name" value="Trp_tRNA_synth_B"/>
    <property type="match status" value="1"/>
</dbReference>
<proteinExistence type="inferred from homology"/>
<evidence type="ECO:0000256" key="4">
    <source>
        <dbReference type="ARBA" id="ARBA00022840"/>
    </source>
</evidence>
<evidence type="ECO:0000256" key="5">
    <source>
        <dbReference type="ARBA" id="ARBA00022917"/>
    </source>
</evidence>
<feature type="binding site" evidence="8">
    <location>
        <position position="184"/>
    </location>
    <ligand>
        <name>ATP</name>
        <dbReference type="ChEBI" id="CHEBI:30616"/>
    </ligand>
</feature>
<dbReference type="GO" id="GO:0005829">
    <property type="term" value="C:cytosol"/>
    <property type="evidence" value="ECO:0007669"/>
    <property type="project" value="TreeGrafter"/>
</dbReference>